<dbReference type="EMBL" id="AMCV02000013">
    <property type="protein sequence ID" value="TDZ21669.1"/>
    <property type="molecule type" value="Genomic_DNA"/>
</dbReference>
<dbReference type="Pfam" id="PF20219">
    <property type="entry name" value="DUF6579"/>
    <property type="match status" value="1"/>
</dbReference>
<comment type="caution">
    <text evidence="1">The sequence shown here is derived from an EMBL/GenBank/DDBJ whole genome shotgun (WGS) entry which is preliminary data.</text>
</comment>
<sequence length="172" mass="19077">MGASGPDGLARPLYGIVKRYMEKHQGKGHRFYLWHPDNIWHWRFDELLGVTPLPNTFDAYSDDLDALVNVMKGARQALPEKESSEVVFHLVIPAWYKIELAMPLHFPDELMPLRLVSPKSSGVKPSVIVNLPRSQEDLVFDGVANVLDPNGYNTKAEIASGATVLVGGGWGL</sequence>
<reference evidence="2" key="1">
    <citation type="journal article" date="2013" name="New Phytol.">
        <title>Comparative genomic and transcriptomic analyses reveal the hemibiotrophic stage shift of Colletotrichum fungi.</title>
        <authorList>
            <person name="Gan P."/>
            <person name="Ikeda K."/>
            <person name="Irieda H."/>
            <person name="Narusaka M."/>
            <person name="O'Connell R.J."/>
            <person name="Narusaka Y."/>
            <person name="Takano Y."/>
            <person name="Kubo Y."/>
            <person name="Shirasu K."/>
        </authorList>
    </citation>
    <scope>NUCLEOTIDE SEQUENCE [LARGE SCALE GENOMIC DNA]</scope>
    <source>
        <strain evidence="2">104-T / ATCC 96160 / CBS 514.97 / LARS 414 / MAFF 240422</strain>
    </source>
</reference>
<accession>A0A484FT99</accession>
<dbReference type="OrthoDB" id="3852249at2759"/>
<dbReference type="AlphaFoldDB" id="A0A484FT99"/>
<gene>
    <name evidence="1" type="ORF">Cob_v005281</name>
</gene>
<evidence type="ECO:0000313" key="1">
    <source>
        <dbReference type="EMBL" id="TDZ21669.1"/>
    </source>
</evidence>
<organism evidence="1 2">
    <name type="scientific">Colletotrichum orbiculare (strain 104-T / ATCC 96160 / CBS 514.97 / LARS 414 / MAFF 240422)</name>
    <name type="common">Cucumber anthracnose fungus</name>
    <name type="synonym">Colletotrichum lagenarium</name>
    <dbReference type="NCBI Taxonomy" id="1213857"/>
    <lineage>
        <taxon>Eukaryota</taxon>
        <taxon>Fungi</taxon>
        <taxon>Dikarya</taxon>
        <taxon>Ascomycota</taxon>
        <taxon>Pezizomycotina</taxon>
        <taxon>Sordariomycetes</taxon>
        <taxon>Hypocreomycetidae</taxon>
        <taxon>Glomerellales</taxon>
        <taxon>Glomerellaceae</taxon>
        <taxon>Colletotrichum</taxon>
        <taxon>Colletotrichum orbiculare species complex</taxon>
    </lineage>
</organism>
<keyword evidence="2" id="KW-1185">Reference proteome</keyword>
<dbReference type="InterPro" id="IPR046486">
    <property type="entry name" value="DUF6579"/>
</dbReference>
<reference evidence="2" key="2">
    <citation type="journal article" date="2019" name="Mol. Plant Microbe Interact.">
        <title>Genome sequence resources for four phytopathogenic fungi from the Colletotrichum orbiculare species complex.</title>
        <authorList>
            <person name="Gan P."/>
            <person name="Tsushima A."/>
            <person name="Narusaka M."/>
            <person name="Narusaka Y."/>
            <person name="Takano Y."/>
            <person name="Kubo Y."/>
            <person name="Shirasu K."/>
        </authorList>
    </citation>
    <scope>GENOME REANNOTATION</scope>
    <source>
        <strain evidence="2">104-T / ATCC 96160 / CBS 514.97 / LARS 414 / MAFF 240422</strain>
    </source>
</reference>
<proteinExistence type="predicted"/>
<dbReference type="Proteomes" id="UP000014480">
    <property type="component" value="Unassembled WGS sequence"/>
</dbReference>
<evidence type="ECO:0000313" key="2">
    <source>
        <dbReference type="Proteomes" id="UP000014480"/>
    </source>
</evidence>
<dbReference type="STRING" id="1213857.A0A484FT99"/>
<protein>
    <submittedName>
        <fullName evidence="1">Uncharacterized protein</fullName>
    </submittedName>
</protein>
<name>A0A484FT99_COLOR</name>